<protein>
    <submittedName>
        <fullName evidence="2">DUF4158 domain-containing protein</fullName>
    </submittedName>
</protein>
<gene>
    <name evidence="2" type="ORF">CP972_00905</name>
</gene>
<evidence type="ECO:0000313" key="2">
    <source>
        <dbReference type="EMBL" id="QEV04518.1"/>
    </source>
</evidence>
<dbReference type="GeneID" id="95533172"/>
<evidence type="ECO:0000313" key="3">
    <source>
        <dbReference type="Proteomes" id="UP000326041"/>
    </source>
</evidence>
<sequence>MSEEQRTRFGRFCEESDEGQLAGSFLMDQSARRRAMAATGARNRLGWAIQLGTVRYLGTFLDNPEQVPAVVVHYVAEQLGLQAGDLAGYGAMEHRWDHQEQIRTAYGYTKFEFDQWFRGVIEIRAKGATG</sequence>
<proteinExistence type="predicted"/>
<name>A0ABX6AP72_9ACTN</name>
<evidence type="ECO:0000259" key="1">
    <source>
        <dbReference type="Pfam" id="PF13700"/>
    </source>
</evidence>
<dbReference type="InterPro" id="IPR025296">
    <property type="entry name" value="DUF4158"/>
</dbReference>
<dbReference type="RefSeq" id="WP_150475033.1">
    <property type="nucleotide sequence ID" value="NZ_CP023697.1"/>
</dbReference>
<keyword evidence="3" id="KW-1185">Reference proteome</keyword>
<feature type="domain" description="DUF4158" evidence="1">
    <location>
        <begin position="1"/>
        <end position="117"/>
    </location>
</feature>
<organism evidence="2 3">
    <name type="scientific">Streptomyces prasinus</name>
    <dbReference type="NCBI Taxonomy" id="67345"/>
    <lineage>
        <taxon>Bacteria</taxon>
        <taxon>Bacillati</taxon>
        <taxon>Actinomycetota</taxon>
        <taxon>Actinomycetes</taxon>
        <taxon>Kitasatosporales</taxon>
        <taxon>Streptomycetaceae</taxon>
        <taxon>Streptomyces</taxon>
    </lineage>
</organism>
<dbReference type="Proteomes" id="UP000326041">
    <property type="component" value="Chromosome"/>
</dbReference>
<reference evidence="2 3" key="1">
    <citation type="submission" date="2017-09" db="EMBL/GenBank/DDBJ databases">
        <authorList>
            <person name="Lee N."/>
            <person name="Cho B.-K."/>
        </authorList>
    </citation>
    <scope>NUCLEOTIDE SEQUENCE [LARGE SCALE GENOMIC DNA]</scope>
    <source>
        <strain evidence="2 3">ATCC 13879</strain>
    </source>
</reference>
<dbReference type="EMBL" id="CP023697">
    <property type="protein sequence ID" value="QEV04518.1"/>
    <property type="molecule type" value="Genomic_DNA"/>
</dbReference>
<dbReference type="Pfam" id="PF13700">
    <property type="entry name" value="DUF4158"/>
    <property type="match status" value="1"/>
</dbReference>
<accession>A0ABX6AP72</accession>